<keyword evidence="2 4" id="KW-0238">DNA-binding</keyword>
<sequence length="271" mass="30221">MRPYSTDDSLLWLVYIRETERRSDTIWNSVPFQDRYIYGTMFLFKRLWKKLTTQRDMTLLTDESQADIVGQTPRRRRADAQRSEDALLEAAKSVFATTGVDAPVREIATKAGVGIATLYRRFPKRSDLIAAVFRREVDACAIAADALAESQEPVPALMEWLLHYTRFLATKQGLAAALHSGDPAFASLPNYFRSRFEPALTMLLAAAADAGEIRNDVGAYDLLRAIGNLSVTSGEDGAAHTKRMVMLLLDGLRYKTDARAPCARPGTQRSL</sequence>
<protein>
    <submittedName>
        <fullName evidence="6">TetR family transcriptional regulator</fullName>
    </submittedName>
</protein>
<reference evidence="6 7" key="1">
    <citation type="submission" date="2018-06" db="EMBL/GenBank/DDBJ databases">
        <title>Genomic Encyclopedia of Type Strains, Phase IV (KMG-IV): sequencing the most valuable type-strain genomes for metagenomic binning, comparative biology and taxonomic classification.</title>
        <authorList>
            <person name="Goeker M."/>
        </authorList>
    </citation>
    <scope>NUCLEOTIDE SEQUENCE [LARGE SCALE GENOMIC DNA]</scope>
    <source>
        <strain evidence="6 7">DSM 25619</strain>
    </source>
</reference>
<dbReference type="PRINTS" id="PR00455">
    <property type="entry name" value="HTHTETR"/>
</dbReference>
<keyword evidence="3" id="KW-0804">Transcription</keyword>
<dbReference type="InterPro" id="IPR050109">
    <property type="entry name" value="HTH-type_TetR-like_transc_reg"/>
</dbReference>
<dbReference type="InterPro" id="IPR001647">
    <property type="entry name" value="HTH_TetR"/>
</dbReference>
<evidence type="ECO:0000256" key="1">
    <source>
        <dbReference type="ARBA" id="ARBA00023015"/>
    </source>
</evidence>
<name>A0A366DLI2_9HYPH</name>
<dbReference type="PANTHER" id="PTHR30055:SF234">
    <property type="entry name" value="HTH-TYPE TRANSCRIPTIONAL REGULATOR BETI"/>
    <property type="match status" value="1"/>
</dbReference>
<dbReference type="Gene3D" id="1.10.357.10">
    <property type="entry name" value="Tetracycline Repressor, domain 2"/>
    <property type="match status" value="1"/>
</dbReference>
<keyword evidence="7" id="KW-1185">Reference proteome</keyword>
<evidence type="ECO:0000256" key="3">
    <source>
        <dbReference type="ARBA" id="ARBA00023163"/>
    </source>
</evidence>
<evidence type="ECO:0000256" key="4">
    <source>
        <dbReference type="PROSITE-ProRule" id="PRU00335"/>
    </source>
</evidence>
<dbReference type="InterPro" id="IPR036271">
    <property type="entry name" value="Tet_transcr_reg_TetR-rel_C_sf"/>
</dbReference>
<feature type="domain" description="HTH tetR-type" evidence="5">
    <location>
        <begin position="81"/>
        <end position="140"/>
    </location>
</feature>
<dbReference type="GO" id="GO:0000976">
    <property type="term" value="F:transcription cis-regulatory region binding"/>
    <property type="evidence" value="ECO:0007669"/>
    <property type="project" value="TreeGrafter"/>
</dbReference>
<dbReference type="AlphaFoldDB" id="A0A366DLI2"/>
<evidence type="ECO:0000259" key="5">
    <source>
        <dbReference type="PROSITE" id="PS50977"/>
    </source>
</evidence>
<evidence type="ECO:0000313" key="6">
    <source>
        <dbReference type="EMBL" id="RBO90940.1"/>
    </source>
</evidence>
<dbReference type="EMBL" id="QNRH01000011">
    <property type="protein sequence ID" value="RBO90940.1"/>
    <property type="molecule type" value="Genomic_DNA"/>
</dbReference>
<dbReference type="GO" id="GO:0003700">
    <property type="term" value="F:DNA-binding transcription factor activity"/>
    <property type="evidence" value="ECO:0007669"/>
    <property type="project" value="TreeGrafter"/>
</dbReference>
<accession>A0A366DLI2</accession>
<evidence type="ECO:0000256" key="2">
    <source>
        <dbReference type="ARBA" id="ARBA00023125"/>
    </source>
</evidence>
<organism evidence="6 7">
    <name type="scientific">Pseudochrobactrum asaccharolyticum</name>
    <dbReference type="NCBI Taxonomy" id="354351"/>
    <lineage>
        <taxon>Bacteria</taxon>
        <taxon>Pseudomonadati</taxon>
        <taxon>Pseudomonadota</taxon>
        <taxon>Alphaproteobacteria</taxon>
        <taxon>Hyphomicrobiales</taxon>
        <taxon>Brucellaceae</taxon>
        <taxon>Pseudochrobactrum</taxon>
    </lineage>
</organism>
<dbReference type="InterPro" id="IPR049445">
    <property type="entry name" value="TetR_SbtR-like_C"/>
</dbReference>
<proteinExistence type="predicted"/>
<evidence type="ECO:0000313" key="7">
    <source>
        <dbReference type="Proteomes" id="UP000252893"/>
    </source>
</evidence>
<comment type="caution">
    <text evidence="6">The sequence shown here is derived from an EMBL/GenBank/DDBJ whole genome shotgun (WGS) entry which is preliminary data.</text>
</comment>
<dbReference type="PANTHER" id="PTHR30055">
    <property type="entry name" value="HTH-TYPE TRANSCRIPTIONAL REGULATOR RUTR"/>
    <property type="match status" value="1"/>
</dbReference>
<dbReference type="SUPFAM" id="SSF48498">
    <property type="entry name" value="Tetracyclin repressor-like, C-terminal domain"/>
    <property type="match status" value="1"/>
</dbReference>
<dbReference type="PROSITE" id="PS50977">
    <property type="entry name" value="HTH_TETR_2"/>
    <property type="match status" value="1"/>
</dbReference>
<dbReference type="Proteomes" id="UP000252893">
    <property type="component" value="Unassembled WGS sequence"/>
</dbReference>
<dbReference type="SUPFAM" id="SSF46689">
    <property type="entry name" value="Homeodomain-like"/>
    <property type="match status" value="1"/>
</dbReference>
<dbReference type="Pfam" id="PF00440">
    <property type="entry name" value="TetR_N"/>
    <property type="match status" value="1"/>
</dbReference>
<dbReference type="InterPro" id="IPR009057">
    <property type="entry name" value="Homeodomain-like_sf"/>
</dbReference>
<dbReference type="Pfam" id="PF21597">
    <property type="entry name" value="TetR_C_43"/>
    <property type="match status" value="1"/>
</dbReference>
<gene>
    <name evidence="6" type="ORF">DFR47_11135</name>
</gene>
<keyword evidence="1" id="KW-0805">Transcription regulation</keyword>
<feature type="DNA-binding region" description="H-T-H motif" evidence="4">
    <location>
        <begin position="103"/>
        <end position="122"/>
    </location>
</feature>